<dbReference type="OrthoDB" id="346673at2759"/>
<feature type="domain" description="Origin recognition complex subunit 2 RecA-like" evidence="3">
    <location>
        <begin position="307"/>
        <end position="464"/>
    </location>
</feature>
<keyword evidence="1" id="KW-0539">Nucleus</keyword>
<evidence type="ECO:0000256" key="2">
    <source>
        <dbReference type="SAM" id="MobiDB-lite"/>
    </source>
</evidence>
<protein>
    <recommendedName>
        <fullName evidence="1">Origin recognition complex subunit 2</fullName>
    </recommendedName>
</protein>
<gene>
    <name evidence="4" type="ORF">EMWEY_00038350</name>
</gene>
<feature type="region of interest" description="Disordered" evidence="2">
    <location>
        <begin position="221"/>
        <end position="265"/>
    </location>
</feature>
<organism evidence="4 5">
    <name type="scientific">Eimeria maxima</name>
    <name type="common">Coccidian parasite</name>
    <dbReference type="NCBI Taxonomy" id="5804"/>
    <lineage>
        <taxon>Eukaryota</taxon>
        <taxon>Sar</taxon>
        <taxon>Alveolata</taxon>
        <taxon>Apicomplexa</taxon>
        <taxon>Conoidasida</taxon>
        <taxon>Coccidia</taxon>
        <taxon>Eucoccidiorida</taxon>
        <taxon>Eimeriorina</taxon>
        <taxon>Eimeriidae</taxon>
        <taxon>Eimeria</taxon>
    </lineage>
</organism>
<dbReference type="InterPro" id="IPR056772">
    <property type="entry name" value="RecA-like_ORC2"/>
</dbReference>
<comment type="subcellular location">
    <subcellularLocation>
        <location evidence="1">Nucleus</location>
    </subcellularLocation>
</comment>
<comment type="function">
    <text evidence="1">Component of the origin recognition complex (ORC) that binds origins of replication. DNA-binding is ATP-dependent. ORC is required to assemble the pre-replication complex necessary to initiate DNA replication.</text>
</comment>
<dbReference type="GO" id="GO:0006260">
    <property type="term" value="P:DNA replication"/>
    <property type="evidence" value="ECO:0007669"/>
    <property type="project" value="UniProtKB-UniRule"/>
</dbReference>
<comment type="similarity">
    <text evidence="1">Belongs to the ORC2 family.</text>
</comment>
<reference evidence="4" key="2">
    <citation type="submission" date="2013-10" db="EMBL/GenBank/DDBJ databases">
        <authorList>
            <person name="Aslett M."/>
        </authorList>
    </citation>
    <scope>NUCLEOTIDE SEQUENCE [LARGE SCALE GENOMIC DNA]</scope>
    <source>
        <strain evidence="4">Weybridge</strain>
    </source>
</reference>
<dbReference type="InterPro" id="IPR007220">
    <property type="entry name" value="ORC2"/>
</dbReference>
<dbReference type="RefSeq" id="XP_013337782.1">
    <property type="nucleotide sequence ID" value="XM_013482328.1"/>
</dbReference>
<dbReference type="AlphaFoldDB" id="U6MAA6"/>
<feature type="compositionally biased region" description="Low complexity" evidence="2">
    <location>
        <begin position="125"/>
        <end position="135"/>
    </location>
</feature>
<dbReference type="OMA" id="FVFETAH"/>
<dbReference type="GO" id="GO:0003688">
    <property type="term" value="F:DNA replication origin binding"/>
    <property type="evidence" value="ECO:0007669"/>
    <property type="project" value="UniProtKB-UniRule"/>
</dbReference>
<name>U6MAA6_EIMMA</name>
<dbReference type="PANTHER" id="PTHR14052">
    <property type="entry name" value="ORIGIN RECOGNITION COMPLEX SUBUNIT 2"/>
    <property type="match status" value="1"/>
</dbReference>
<sequence>MAPIPSARHSEGSVEVSAFGEGDAAWLVRQFGRFRPLLEPEAGRSSNLRLTLPVELGVNLAAANYNVSCFRGADRARRLLQWSNRQHKERLHQLQRLADAHSRRLQFGTRRQRRKRTKGCELGEDSSSSSSSSGEEGAEEEEGGCVPTVDQKGYQRSAFNPETAAAVSPLENPRLMEDEDNPVLLAAYDLLFCSSVPAPSSPVSLPACLLSFISKIKQQKSPAKEGQSLKKGAQADTHTGHATHAERGSTSSSDPTQEKHPDIAPLEVFGDPGLHPIRQLQEGVLNLPEQNGLTKECLMKEQLQLLGVRWRCLLMSGWNILVAGCGSKGRLLREFASSHLRDGFCFVLNAYQREFKLHQALQAAGQVIRGHLRTQTKYTAAAAATIAASQPAGGSSSCCERLVKELKSLLRLSSFPLYLVVIGFESSALTDTRRHLATLASCDKAILLDAAELRDFRFVFETAHTRRDYREEVLSQWGSMCGFVPGWLWAASRVQGVGSSCNSVNFEVVMRGLTTNHKRLLKCIAELQLAQIGRNESPIVSLADLGKEASGSSLSLSKLKLKELLVEVTSHGAAVQARKNGQDAVAIRANKTQLQELLQLLDKAGL</sequence>
<keyword evidence="5" id="KW-1185">Reference proteome</keyword>
<reference evidence="4" key="1">
    <citation type="submission" date="2013-10" db="EMBL/GenBank/DDBJ databases">
        <title>Genomic analysis of the causative agents of coccidiosis in chickens.</title>
        <authorList>
            <person name="Reid A.J."/>
            <person name="Blake D."/>
            <person name="Billington K."/>
            <person name="Browne H."/>
            <person name="Dunn M."/>
            <person name="Hung S."/>
            <person name="Kawahara F."/>
            <person name="Miranda-Saavedra D."/>
            <person name="Mourier T."/>
            <person name="Nagra H."/>
            <person name="Otto T.D."/>
            <person name="Rawlings N."/>
            <person name="Sanchez A."/>
            <person name="Sanders M."/>
            <person name="Subramaniam C."/>
            <person name="Tay Y."/>
            <person name="Dear P."/>
            <person name="Doerig C."/>
            <person name="Gruber A."/>
            <person name="Parkinson J."/>
            <person name="Shirley M."/>
            <person name="Wan K.L."/>
            <person name="Berriman M."/>
            <person name="Tomley F."/>
            <person name="Pain A."/>
        </authorList>
    </citation>
    <scope>NUCLEOTIDE SEQUENCE [LARGE SCALE GENOMIC DNA]</scope>
    <source>
        <strain evidence="4">Weybridge</strain>
    </source>
</reference>
<dbReference type="GO" id="GO:0005664">
    <property type="term" value="C:nuclear origin of replication recognition complex"/>
    <property type="evidence" value="ECO:0007669"/>
    <property type="project" value="UniProtKB-UniRule"/>
</dbReference>
<dbReference type="Proteomes" id="UP000030763">
    <property type="component" value="Unassembled WGS sequence"/>
</dbReference>
<proteinExistence type="inferred from homology"/>
<dbReference type="EMBL" id="HG722015">
    <property type="protein sequence ID" value="CDJ61132.1"/>
    <property type="molecule type" value="Genomic_DNA"/>
</dbReference>
<dbReference type="Pfam" id="PF04084">
    <property type="entry name" value="RecA-like_ORC2"/>
    <property type="match status" value="1"/>
</dbReference>
<evidence type="ECO:0000313" key="4">
    <source>
        <dbReference type="EMBL" id="CDJ61132.1"/>
    </source>
</evidence>
<keyword evidence="1" id="KW-0235">DNA replication</keyword>
<dbReference type="GeneID" id="25337821"/>
<comment type="subunit">
    <text evidence="1">Component of the origin recognition complex (ORC).</text>
</comment>
<accession>U6MAA6</accession>
<dbReference type="PANTHER" id="PTHR14052:SF0">
    <property type="entry name" value="ORIGIN RECOGNITION COMPLEX SUBUNIT 2"/>
    <property type="match status" value="1"/>
</dbReference>
<evidence type="ECO:0000259" key="3">
    <source>
        <dbReference type="Pfam" id="PF04084"/>
    </source>
</evidence>
<dbReference type="VEuPathDB" id="ToxoDB:EMWEY_00038350"/>
<feature type="region of interest" description="Disordered" evidence="2">
    <location>
        <begin position="102"/>
        <end position="149"/>
    </location>
</feature>
<evidence type="ECO:0000256" key="1">
    <source>
        <dbReference type="RuleBase" id="RU368084"/>
    </source>
</evidence>
<evidence type="ECO:0000313" key="5">
    <source>
        <dbReference type="Proteomes" id="UP000030763"/>
    </source>
</evidence>